<keyword evidence="3" id="KW-1185">Reference proteome</keyword>
<dbReference type="EMBL" id="CAAALY010044125">
    <property type="protein sequence ID" value="VEL19971.1"/>
    <property type="molecule type" value="Genomic_DNA"/>
</dbReference>
<evidence type="ECO:0000313" key="2">
    <source>
        <dbReference type="EMBL" id="VEL19971.1"/>
    </source>
</evidence>
<dbReference type="Proteomes" id="UP000784294">
    <property type="component" value="Unassembled WGS sequence"/>
</dbReference>
<evidence type="ECO:0000256" key="1">
    <source>
        <dbReference type="SAM" id="MobiDB-lite"/>
    </source>
</evidence>
<proteinExistence type="predicted"/>
<evidence type="ECO:0000313" key="3">
    <source>
        <dbReference type="Proteomes" id="UP000784294"/>
    </source>
</evidence>
<sequence length="204" mass="22432">MLWAQSREWAKPTFVHLSSCLFPHKTTPPDAAECPHFTETYSAKHANSVPFSVIPFHPTAEATDSIGTVKVEATELGEGESLVEPFPPSVHSGLHSNPFSLHFISIHMCSLTSPPAHRHRVVRYPLLPLIETAIAPETQPKGVTLTSPHSLNSPSRTRIPDIHTQAQSCAYVRLSANGLRRVFHSPESRLTRRSEKNSGDLGHG</sequence>
<feature type="region of interest" description="Disordered" evidence="1">
    <location>
        <begin position="185"/>
        <end position="204"/>
    </location>
</feature>
<protein>
    <submittedName>
        <fullName evidence="2">Uncharacterized protein</fullName>
    </submittedName>
</protein>
<comment type="caution">
    <text evidence="2">The sequence shown here is derived from an EMBL/GenBank/DDBJ whole genome shotgun (WGS) entry which is preliminary data.</text>
</comment>
<gene>
    <name evidence="2" type="ORF">PXEA_LOCUS13411</name>
</gene>
<reference evidence="2" key="1">
    <citation type="submission" date="2018-11" db="EMBL/GenBank/DDBJ databases">
        <authorList>
            <consortium name="Pathogen Informatics"/>
        </authorList>
    </citation>
    <scope>NUCLEOTIDE SEQUENCE</scope>
</reference>
<name>A0A3S5AGW4_9PLAT</name>
<dbReference type="AlphaFoldDB" id="A0A3S5AGW4"/>
<organism evidence="2 3">
    <name type="scientific">Protopolystoma xenopodis</name>
    <dbReference type="NCBI Taxonomy" id="117903"/>
    <lineage>
        <taxon>Eukaryota</taxon>
        <taxon>Metazoa</taxon>
        <taxon>Spiralia</taxon>
        <taxon>Lophotrochozoa</taxon>
        <taxon>Platyhelminthes</taxon>
        <taxon>Monogenea</taxon>
        <taxon>Polyopisthocotylea</taxon>
        <taxon>Polystomatidea</taxon>
        <taxon>Polystomatidae</taxon>
        <taxon>Protopolystoma</taxon>
    </lineage>
</organism>
<accession>A0A3S5AGW4</accession>